<sequence length="76" mass="8828">MRVCVLVSRSVISLVERALSSFPVLTNHDRVGSYYYCSAFVLKHAIFMRETRFHCLSRSSRLQSYTMSRNSEIQCC</sequence>
<dbReference type="AlphaFoldDB" id="A0A3Q7EY74"/>
<name>A0A3Q7EY74_SOLLC</name>
<evidence type="ECO:0000313" key="1">
    <source>
        <dbReference type="EnsemblPlants" id="Solyc02g061890.1.1.1"/>
    </source>
</evidence>
<dbReference type="EnsemblPlants" id="Solyc02g061890.1.1">
    <property type="protein sequence ID" value="Solyc02g061890.1.1.1"/>
    <property type="gene ID" value="Solyc02g061890.1"/>
</dbReference>
<proteinExistence type="predicted"/>
<evidence type="ECO:0000313" key="2">
    <source>
        <dbReference type="Proteomes" id="UP000004994"/>
    </source>
</evidence>
<dbReference type="InParanoid" id="A0A3Q7EY74"/>
<dbReference type="Proteomes" id="UP000004994">
    <property type="component" value="Chromosome 2"/>
</dbReference>
<dbReference type="Gramene" id="Solyc02g061890.1.1">
    <property type="protein sequence ID" value="Solyc02g061890.1.1.1"/>
    <property type="gene ID" value="Solyc02g061890.1"/>
</dbReference>
<keyword evidence="2" id="KW-1185">Reference proteome</keyword>
<accession>A0A3Q7EY74</accession>
<dbReference type="PaxDb" id="4081-Solyc02g061890.1.1"/>
<reference evidence="1" key="1">
    <citation type="journal article" date="2012" name="Nature">
        <title>The tomato genome sequence provides insights into fleshy fruit evolution.</title>
        <authorList>
            <consortium name="Tomato Genome Consortium"/>
        </authorList>
    </citation>
    <scope>NUCLEOTIDE SEQUENCE [LARGE SCALE GENOMIC DNA]</scope>
    <source>
        <strain evidence="1">cv. Heinz 1706</strain>
    </source>
</reference>
<organism evidence="1">
    <name type="scientific">Solanum lycopersicum</name>
    <name type="common">Tomato</name>
    <name type="synonym">Lycopersicon esculentum</name>
    <dbReference type="NCBI Taxonomy" id="4081"/>
    <lineage>
        <taxon>Eukaryota</taxon>
        <taxon>Viridiplantae</taxon>
        <taxon>Streptophyta</taxon>
        <taxon>Embryophyta</taxon>
        <taxon>Tracheophyta</taxon>
        <taxon>Spermatophyta</taxon>
        <taxon>Magnoliopsida</taxon>
        <taxon>eudicotyledons</taxon>
        <taxon>Gunneridae</taxon>
        <taxon>Pentapetalae</taxon>
        <taxon>asterids</taxon>
        <taxon>lamiids</taxon>
        <taxon>Solanales</taxon>
        <taxon>Solanaceae</taxon>
        <taxon>Solanoideae</taxon>
        <taxon>Solaneae</taxon>
        <taxon>Solanum</taxon>
        <taxon>Solanum subgen. Lycopersicon</taxon>
    </lineage>
</organism>
<reference evidence="1" key="2">
    <citation type="submission" date="2019-01" db="UniProtKB">
        <authorList>
            <consortium name="EnsemblPlants"/>
        </authorList>
    </citation>
    <scope>IDENTIFICATION</scope>
    <source>
        <strain evidence="1">cv. Heinz 1706</strain>
    </source>
</reference>
<protein>
    <submittedName>
        <fullName evidence="1">Uncharacterized protein</fullName>
    </submittedName>
</protein>